<gene>
    <name evidence="1" type="ORF">LCGC14_0220290</name>
</gene>
<reference evidence="1" key="1">
    <citation type="journal article" date="2015" name="Nature">
        <title>Complex archaea that bridge the gap between prokaryotes and eukaryotes.</title>
        <authorList>
            <person name="Spang A."/>
            <person name="Saw J.H."/>
            <person name="Jorgensen S.L."/>
            <person name="Zaremba-Niedzwiedzka K."/>
            <person name="Martijn J."/>
            <person name="Lind A.E."/>
            <person name="van Eijk R."/>
            <person name="Schleper C."/>
            <person name="Guy L."/>
            <person name="Ettema T.J."/>
        </authorList>
    </citation>
    <scope>NUCLEOTIDE SEQUENCE</scope>
</reference>
<accession>A0A0F9XGW6</accession>
<dbReference type="EMBL" id="LAZR01000105">
    <property type="protein sequence ID" value="KKN91163.1"/>
    <property type="molecule type" value="Genomic_DNA"/>
</dbReference>
<comment type="caution">
    <text evidence="1">The sequence shown here is derived from an EMBL/GenBank/DDBJ whole genome shotgun (WGS) entry which is preliminary data.</text>
</comment>
<protein>
    <submittedName>
        <fullName evidence="1">Uncharacterized protein</fullName>
    </submittedName>
</protein>
<proteinExistence type="predicted"/>
<evidence type="ECO:0000313" key="1">
    <source>
        <dbReference type="EMBL" id="KKN91163.1"/>
    </source>
</evidence>
<organism evidence="1">
    <name type="scientific">marine sediment metagenome</name>
    <dbReference type="NCBI Taxonomy" id="412755"/>
    <lineage>
        <taxon>unclassified sequences</taxon>
        <taxon>metagenomes</taxon>
        <taxon>ecological metagenomes</taxon>
    </lineage>
</organism>
<name>A0A0F9XGW6_9ZZZZ</name>
<sequence length="76" mass="8889">MLIETLVLGVQTTPDRVIKKSLWMAEQWARKSVWSWSVCFQDTTYDGTPVNYPTGHARITVRYFSTLKEGLVRRIR</sequence>
<dbReference type="AlphaFoldDB" id="A0A0F9XGW6"/>